<dbReference type="GO" id="GO:0031410">
    <property type="term" value="C:cytoplasmic vesicle"/>
    <property type="evidence" value="ECO:0007669"/>
    <property type="project" value="TreeGrafter"/>
</dbReference>
<dbReference type="EMBL" id="CAJOBH010035405">
    <property type="protein sequence ID" value="CAF4299698.1"/>
    <property type="molecule type" value="Genomic_DNA"/>
</dbReference>
<dbReference type="PROSITE" id="PS50211">
    <property type="entry name" value="DENN"/>
    <property type="match status" value="1"/>
</dbReference>
<dbReference type="Gene3D" id="3.40.50.11500">
    <property type="match status" value="1"/>
</dbReference>
<evidence type="ECO:0000313" key="2">
    <source>
        <dbReference type="EMBL" id="CAF1069348.1"/>
    </source>
</evidence>
<feature type="non-terminal residue" evidence="2">
    <location>
        <position position="1"/>
    </location>
</feature>
<evidence type="ECO:0000313" key="5">
    <source>
        <dbReference type="EMBL" id="CAF4426667.1"/>
    </source>
</evidence>
<reference evidence="2" key="1">
    <citation type="submission" date="2021-02" db="EMBL/GenBank/DDBJ databases">
        <authorList>
            <person name="Nowell W R."/>
        </authorList>
    </citation>
    <scope>NUCLEOTIDE SEQUENCE</scope>
</reference>
<dbReference type="EMBL" id="CAJNOV010001583">
    <property type="protein sequence ID" value="CAF1069348.1"/>
    <property type="molecule type" value="Genomic_DNA"/>
</dbReference>
<dbReference type="EMBL" id="CAJOBH010035249">
    <property type="protein sequence ID" value="CAF4298812.1"/>
    <property type="molecule type" value="Genomic_DNA"/>
</dbReference>
<accession>A0A814LVP3</accession>
<evidence type="ECO:0000313" key="6">
    <source>
        <dbReference type="Proteomes" id="UP000663855"/>
    </source>
</evidence>
<feature type="domain" description="UDENN" evidence="1">
    <location>
        <begin position="1"/>
        <end position="91"/>
    </location>
</feature>
<comment type="caution">
    <text evidence="2">The sequence shown here is derived from an EMBL/GenBank/DDBJ whole genome shotgun (WGS) entry which is preliminary data.</text>
</comment>
<dbReference type="GO" id="GO:0005085">
    <property type="term" value="F:guanyl-nucleotide exchange factor activity"/>
    <property type="evidence" value="ECO:0007669"/>
    <property type="project" value="UniProtKB-ARBA"/>
</dbReference>
<dbReference type="AlphaFoldDB" id="A0A814LVP3"/>
<gene>
    <name evidence="3" type="ORF">BYL167_LOCUS27403</name>
    <name evidence="4" type="ORF">BYL167_LOCUS27439</name>
    <name evidence="2" type="ORF">CJN711_LOCUS5629</name>
    <name evidence="5" type="ORF">GIL414_LOCUS31345</name>
</gene>
<dbReference type="EMBL" id="CAJOBJ010063094">
    <property type="protein sequence ID" value="CAF4426667.1"/>
    <property type="molecule type" value="Genomic_DNA"/>
</dbReference>
<dbReference type="Pfam" id="PF02141">
    <property type="entry name" value="DENN"/>
    <property type="match status" value="1"/>
</dbReference>
<dbReference type="Proteomes" id="UP000681967">
    <property type="component" value="Unassembled WGS sequence"/>
</dbReference>
<dbReference type="PANTHER" id="PTHR12296:SF21">
    <property type="entry name" value="DENN DOMAIN-CONTAINING PROTEIN 3"/>
    <property type="match status" value="1"/>
</dbReference>
<feature type="non-terminal residue" evidence="2">
    <location>
        <position position="91"/>
    </location>
</feature>
<sequence>PWERFSLAFNLTNDQSVLTFDPPIDTNHTVLDLDLSILPLTLNIGKLLDILAAIFTQQPIIFFSSNYSKLVTTLECLLYLIYPLKWAHVYV</sequence>
<proteinExistence type="predicted"/>
<dbReference type="GO" id="GO:0032483">
    <property type="term" value="P:regulation of Rab protein signal transduction"/>
    <property type="evidence" value="ECO:0007669"/>
    <property type="project" value="TreeGrafter"/>
</dbReference>
<dbReference type="InterPro" id="IPR001194">
    <property type="entry name" value="cDENN_dom"/>
</dbReference>
<protein>
    <recommendedName>
        <fullName evidence="1">UDENN domain-containing protein</fullName>
    </recommendedName>
</protein>
<evidence type="ECO:0000313" key="3">
    <source>
        <dbReference type="EMBL" id="CAF4298812.1"/>
    </source>
</evidence>
<dbReference type="InterPro" id="IPR037516">
    <property type="entry name" value="Tripartite_DENN"/>
</dbReference>
<dbReference type="InterPro" id="IPR043153">
    <property type="entry name" value="DENN_C"/>
</dbReference>
<name>A0A814LVP3_9BILA</name>
<organism evidence="2 6">
    <name type="scientific">Rotaria magnacalcarata</name>
    <dbReference type="NCBI Taxonomy" id="392030"/>
    <lineage>
        <taxon>Eukaryota</taxon>
        <taxon>Metazoa</taxon>
        <taxon>Spiralia</taxon>
        <taxon>Gnathifera</taxon>
        <taxon>Rotifera</taxon>
        <taxon>Eurotatoria</taxon>
        <taxon>Bdelloidea</taxon>
        <taxon>Philodinida</taxon>
        <taxon>Philodinidae</taxon>
        <taxon>Rotaria</taxon>
    </lineage>
</organism>
<dbReference type="InterPro" id="IPR051696">
    <property type="entry name" value="DENN_Domain_GEFs"/>
</dbReference>
<evidence type="ECO:0000259" key="1">
    <source>
        <dbReference type="PROSITE" id="PS50211"/>
    </source>
</evidence>
<evidence type="ECO:0000313" key="4">
    <source>
        <dbReference type="EMBL" id="CAF4299698.1"/>
    </source>
</evidence>
<dbReference type="PANTHER" id="PTHR12296">
    <property type="entry name" value="DENN DOMAIN-CONTAINING PROTEIN 4"/>
    <property type="match status" value="1"/>
</dbReference>
<dbReference type="Proteomes" id="UP000681720">
    <property type="component" value="Unassembled WGS sequence"/>
</dbReference>
<dbReference type="Proteomes" id="UP000663855">
    <property type="component" value="Unassembled WGS sequence"/>
</dbReference>